<gene>
    <name evidence="1" type="ORF">BIZ92_15165</name>
</gene>
<name>A0A1R1JME7_ALCXX</name>
<accession>A0A1R1JME7</accession>
<protein>
    <submittedName>
        <fullName evidence="1">Uncharacterized protein</fullName>
    </submittedName>
</protein>
<evidence type="ECO:0000313" key="1">
    <source>
        <dbReference type="EMBL" id="OMG79335.1"/>
    </source>
</evidence>
<organism evidence="1 2">
    <name type="scientific">Alcaligenes xylosoxydans xylosoxydans</name>
    <name type="common">Achromobacter xylosoxidans</name>
    <dbReference type="NCBI Taxonomy" id="85698"/>
    <lineage>
        <taxon>Bacteria</taxon>
        <taxon>Pseudomonadati</taxon>
        <taxon>Pseudomonadota</taxon>
        <taxon>Betaproteobacteria</taxon>
        <taxon>Burkholderiales</taxon>
        <taxon>Alcaligenaceae</taxon>
        <taxon>Achromobacter</taxon>
    </lineage>
</organism>
<comment type="caution">
    <text evidence="1">The sequence shown here is derived from an EMBL/GenBank/DDBJ whole genome shotgun (WGS) entry which is preliminary data.</text>
</comment>
<evidence type="ECO:0000313" key="2">
    <source>
        <dbReference type="Proteomes" id="UP000187251"/>
    </source>
</evidence>
<dbReference type="Proteomes" id="UP000187251">
    <property type="component" value="Unassembled WGS sequence"/>
</dbReference>
<reference evidence="1 2" key="1">
    <citation type="submission" date="2016-09" db="EMBL/GenBank/DDBJ databases">
        <title>Phylogenomics of Achromobacter.</title>
        <authorList>
            <person name="Jeukens J."/>
            <person name="Freschi L."/>
            <person name="Vincent A.T."/>
            <person name="Emond-Rheault J.-G."/>
            <person name="Kukavica-Ibrulj I."/>
            <person name="Charette S.J."/>
            <person name="Levesque R.C."/>
        </authorList>
    </citation>
    <scope>NUCLEOTIDE SEQUENCE [LARGE SCALE GENOMIC DNA]</scope>
    <source>
        <strain evidence="1 2">AUS488</strain>
    </source>
</reference>
<sequence>MTAFGAQAMELTKAQFENGLQTYIKEVPQCAAGKLAAGVAVSGGWYYQWKNRSELDVRISAEGNRIQRIEITAAGRDNNALQDIMCATIALMRATQPEYVTTSDAVRDAKHLWENAGSKPFIKAFFFDTFVAQMAPLLLTVK</sequence>
<dbReference type="EMBL" id="MJMN01000046">
    <property type="protein sequence ID" value="OMG79335.1"/>
    <property type="molecule type" value="Genomic_DNA"/>
</dbReference>
<proteinExistence type="predicted"/>
<dbReference type="AlphaFoldDB" id="A0A1R1JME7"/>